<feature type="compositionally biased region" description="Basic and acidic residues" evidence="2">
    <location>
        <begin position="572"/>
        <end position="596"/>
    </location>
</feature>
<feature type="signal peptide" evidence="3">
    <location>
        <begin position="1"/>
        <end position="28"/>
    </location>
</feature>
<dbReference type="EMBL" id="OCNJ01000005">
    <property type="protein sequence ID" value="SOD96096.1"/>
    <property type="molecule type" value="Genomic_DNA"/>
</dbReference>
<dbReference type="RefSeq" id="WP_097279533.1">
    <property type="nucleotide sequence ID" value="NZ_OCNJ01000005.1"/>
</dbReference>
<evidence type="ECO:0000256" key="1">
    <source>
        <dbReference type="PROSITE-ProRule" id="PRU00339"/>
    </source>
</evidence>
<dbReference type="Proteomes" id="UP000219621">
    <property type="component" value="Unassembled WGS sequence"/>
</dbReference>
<gene>
    <name evidence="4" type="ORF">SAMN05421508_105154</name>
</gene>
<reference evidence="4 5" key="1">
    <citation type="submission" date="2017-09" db="EMBL/GenBank/DDBJ databases">
        <authorList>
            <person name="Ehlers B."/>
            <person name="Leendertz F.H."/>
        </authorList>
    </citation>
    <scope>NUCLEOTIDE SEQUENCE [LARGE SCALE GENOMIC DNA]</scope>
    <source>
        <strain evidence="4 5">USBA 140</strain>
    </source>
</reference>
<dbReference type="PANTHER" id="PTHR44216">
    <property type="entry name" value="PROTEIN O-MANNOSYL-TRANSFERASE TMTC2"/>
    <property type="match status" value="1"/>
</dbReference>
<feature type="repeat" description="TPR" evidence="1">
    <location>
        <begin position="543"/>
        <end position="576"/>
    </location>
</feature>
<feature type="repeat" description="TPR" evidence="1">
    <location>
        <begin position="509"/>
        <end position="542"/>
    </location>
</feature>
<keyword evidence="3" id="KW-0732">Signal</keyword>
<keyword evidence="5" id="KW-1185">Reference proteome</keyword>
<dbReference type="SMART" id="SM00028">
    <property type="entry name" value="TPR"/>
    <property type="match status" value="6"/>
</dbReference>
<dbReference type="InterPro" id="IPR052384">
    <property type="entry name" value="TMTC_O-mannosyltransferase"/>
</dbReference>
<dbReference type="Pfam" id="PF13174">
    <property type="entry name" value="TPR_6"/>
    <property type="match status" value="1"/>
</dbReference>
<dbReference type="Pfam" id="PF13432">
    <property type="entry name" value="TPR_16"/>
    <property type="match status" value="1"/>
</dbReference>
<dbReference type="PANTHER" id="PTHR44216:SF3">
    <property type="entry name" value="PROTEIN O-MANNOSYL-TRANSFERASE TMTC2"/>
    <property type="match status" value="1"/>
</dbReference>
<dbReference type="AlphaFoldDB" id="A0A286GLM9"/>
<evidence type="ECO:0000313" key="4">
    <source>
        <dbReference type="EMBL" id="SOD96096.1"/>
    </source>
</evidence>
<dbReference type="InterPro" id="IPR011990">
    <property type="entry name" value="TPR-like_helical_dom_sf"/>
</dbReference>
<dbReference type="InterPro" id="IPR019734">
    <property type="entry name" value="TPR_rpt"/>
</dbReference>
<dbReference type="PROSITE" id="PS50005">
    <property type="entry name" value="TPR"/>
    <property type="match status" value="3"/>
</dbReference>
<dbReference type="GO" id="GO:0035269">
    <property type="term" value="P:protein O-linked glycosylation via mannose"/>
    <property type="evidence" value="ECO:0007669"/>
    <property type="project" value="TreeGrafter"/>
</dbReference>
<dbReference type="SUPFAM" id="SSF48452">
    <property type="entry name" value="TPR-like"/>
    <property type="match status" value="2"/>
</dbReference>
<evidence type="ECO:0000313" key="5">
    <source>
        <dbReference type="Proteomes" id="UP000219621"/>
    </source>
</evidence>
<dbReference type="Gene3D" id="1.25.40.10">
    <property type="entry name" value="Tetratricopeptide repeat domain"/>
    <property type="match status" value="2"/>
</dbReference>
<feature type="repeat" description="TPR" evidence="1">
    <location>
        <begin position="440"/>
        <end position="473"/>
    </location>
</feature>
<organism evidence="4 5">
    <name type="scientific">Caenispirillum bisanense</name>
    <dbReference type="NCBI Taxonomy" id="414052"/>
    <lineage>
        <taxon>Bacteria</taxon>
        <taxon>Pseudomonadati</taxon>
        <taxon>Pseudomonadota</taxon>
        <taxon>Alphaproteobacteria</taxon>
        <taxon>Rhodospirillales</taxon>
        <taxon>Novispirillaceae</taxon>
        <taxon>Caenispirillum</taxon>
    </lineage>
</organism>
<dbReference type="OrthoDB" id="9766710at2"/>
<name>A0A286GLM9_9PROT</name>
<evidence type="ECO:0000256" key="2">
    <source>
        <dbReference type="SAM" id="MobiDB-lite"/>
    </source>
</evidence>
<feature type="region of interest" description="Disordered" evidence="2">
    <location>
        <begin position="572"/>
        <end position="606"/>
    </location>
</feature>
<proteinExistence type="predicted"/>
<keyword evidence="1" id="KW-0802">TPR repeat</keyword>
<sequence length="606" mass="66482">MTLDCLSARLLRGAALAALLALVPTACATAGKAGDGSVTAQAGTIHDLRAWGLGKIREGEPLVSGPQGYGSYLAARQAQMGGDTRVAADRFVEALEADPENPLILRRAYFYLVAEGRIEDAVPLARKALALDASEPLAPLVLAASAVADGRFAPAEEIVARLDDRGLNAFMVPLMRAWALAGQKRWEPALKVLEPLKDQPQFQDLYAFHAALLADIAGRTEEADRHYATVLADAPDITLRALQAGASWLYRQGRTQEAEALLDEFAAAHNDNGLIQAALEEIRSQGGKQAPVADARDGMAEVFYGAATTLLQGNAFDTALAFARLAQHLDRDLALARMLTGDILTRMGREADANEVYATAEPGSIAWYTARLRMADNLERLDRLDEAVALLREVAAAFPDRAEPLVVVGDLHRRNKQWTEAVAAYDAALDRVPVIGPEHWSWYYSRGIAHERADQWSQAEADFKKALDLSPDQPFVLNYLGYSWIDKGMNLAEGREMIEKAVQQRPRDGYIVDSLGWVLFLMGDYPEAVRHLERAVELTPEDPTINDHLGDAYWMVGRRNEARFQWQRALDMKPEEPGQADRLREKIRDGLGEPEHTPAQPAAAGN</sequence>
<evidence type="ECO:0000256" key="3">
    <source>
        <dbReference type="SAM" id="SignalP"/>
    </source>
</evidence>
<dbReference type="GO" id="GO:0000030">
    <property type="term" value="F:mannosyltransferase activity"/>
    <property type="evidence" value="ECO:0007669"/>
    <property type="project" value="TreeGrafter"/>
</dbReference>
<feature type="chain" id="PRO_5013194007" evidence="3">
    <location>
        <begin position="29"/>
        <end position="606"/>
    </location>
</feature>
<accession>A0A286GLM9</accession>
<protein>
    <submittedName>
        <fullName evidence="4">Tetratricopeptide repeat-containing protein</fullName>
    </submittedName>
</protein>
<dbReference type="Pfam" id="PF13414">
    <property type="entry name" value="TPR_11"/>
    <property type="match status" value="1"/>
</dbReference>